<evidence type="ECO:0000313" key="2">
    <source>
        <dbReference type="EMBL" id="MBW90493.1"/>
    </source>
</evidence>
<evidence type="ECO:0000256" key="1">
    <source>
        <dbReference type="SAM" id="SignalP"/>
    </source>
</evidence>
<feature type="chain" id="PRO_5015198158" evidence="1">
    <location>
        <begin position="20"/>
        <end position="160"/>
    </location>
</feature>
<name>A0A2P2JAM2_RHIMU</name>
<dbReference type="EMBL" id="GGEC01010010">
    <property type="protein sequence ID" value="MBW90493.1"/>
    <property type="molecule type" value="Transcribed_RNA"/>
</dbReference>
<organism evidence="2">
    <name type="scientific">Rhizophora mucronata</name>
    <name type="common">Asiatic mangrove</name>
    <dbReference type="NCBI Taxonomy" id="61149"/>
    <lineage>
        <taxon>Eukaryota</taxon>
        <taxon>Viridiplantae</taxon>
        <taxon>Streptophyta</taxon>
        <taxon>Embryophyta</taxon>
        <taxon>Tracheophyta</taxon>
        <taxon>Spermatophyta</taxon>
        <taxon>Magnoliopsida</taxon>
        <taxon>eudicotyledons</taxon>
        <taxon>Gunneridae</taxon>
        <taxon>Pentapetalae</taxon>
        <taxon>rosids</taxon>
        <taxon>fabids</taxon>
        <taxon>Malpighiales</taxon>
        <taxon>Rhizophoraceae</taxon>
        <taxon>Rhizophora</taxon>
    </lineage>
</organism>
<keyword evidence="1" id="KW-0732">Signal</keyword>
<protein>
    <submittedName>
        <fullName evidence="2">Cytosolic class II small heat-shock protein</fullName>
    </submittedName>
</protein>
<proteinExistence type="predicted"/>
<feature type="signal peptide" evidence="1">
    <location>
        <begin position="1"/>
        <end position="19"/>
    </location>
</feature>
<reference evidence="2" key="1">
    <citation type="submission" date="2018-02" db="EMBL/GenBank/DDBJ databases">
        <title>Rhizophora mucronata_Transcriptome.</title>
        <authorList>
            <person name="Meera S.P."/>
            <person name="Sreeshan A."/>
            <person name="Augustine A."/>
        </authorList>
    </citation>
    <scope>NUCLEOTIDE SEQUENCE</scope>
    <source>
        <tissue evidence="2">Leaf</tissue>
    </source>
</reference>
<dbReference type="AlphaFoldDB" id="A0A2P2JAM2"/>
<accession>A0A2P2JAM2</accession>
<sequence length="160" mass="18126">MTCINPMCLKNFSLSFCLAQETVTSTVLDLGGGGCFSTTTVSTPFSHLAVMAETLASSGRRNFLISFWGALLSSRMYLQPSSSPSSRFLFPPLLITNVFSSSTVTYQFNHWYDTKDEDWQHWIDFAKFRRCYDPKLSTQRQNHLPTLMVAYAITTTKFKS</sequence>